<dbReference type="EMBL" id="FTRV01000015">
    <property type="protein sequence ID" value="SPM29946.1"/>
    <property type="molecule type" value="Genomic_DNA"/>
</dbReference>
<organism evidence="1 2">
    <name type="scientific">Mycobacterium terramassiliense</name>
    <dbReference type="NCBI Taxonomy" id="1841859"/>
    <lineage>
        <taxon>Bacteria</taxon>
        <taxon>Bacillati</taxon>
        <taxon>Actinomycetota</taxon>
        <taxon>Actinomycetes</taxon>
        <taxon>Mycobacteriales</taxon>
        <taxon>Mycobacteriaceae</taxon>
        <taxon>Mycobacterium</taxon>
    </lineage>
</organism>
<reference evidence="1 2" key="1">
    <citation type="submission" date="2017-01" db="EMBL/GenBank/DDBJ databases">
        <authorList>
            <consortium name="Urmite Genomes"/>
        </authorList>
    </citation>
    <scope>NUCLEOTIDE SEQUENCE [LARGE SCALE GENOMIC DNA]</scope>
    <source>
        <strain evidence="1 2">AB308</strain>
    </source>
</reference>
<dbReference type="Proteomes" id="UP000241595">
    <property type="component" value="Unassembled WGS sequence"/>
</dbReference>
<dbReference type="STRING" id="1841859.GCA_900157385_03446"/>
<gene>
    <name evidence="1" type="ORF">MTAB308_3444</name>
</gene>
<protein>
    <submittedName>
        <fullName evidence="1">Uncharacterized protein</fullName>
    </submittedName>
</protein>
<proteinExistence type="predicted"/>
<evidence type="ECO:0000313" key="2">
    <source>
        <dbReference type="Proteomes" id="UP000241595"/>
    </source>
</evidence>
<keyword evidence="2" id="KW-1185">Reference proteome</keyword>
<dbReference type="RefSeq" id="WP_077100715.1">
    <property type="nucleotide sequence ID" value="NZ_LT717701.1"/>
</dbReference>
<dbReference type="AlphaFoldDB" id="A0A2U3NEK2"/>
<evidence type="ECO:0000313" key="1">
    <source>
        <dbReference type="EMBL" id="SPM29946.1"/>
    </source>
</evidence>
<name>A0A2U3NEK2_9MYCO</name>
<dbReference type="OrthoDB" id="9973452at2"/>
<accession>A0A2U3NEK2</accession>
<sequence>MTTMPPTTLGLADQARAARLALAVLDGDGDRYDAAVADALGRGPELIYALVRNWIMALIEHQGKARARDRVVQILAGIVEHYEELGEPRS</sequence>